<dbReference type="InterPro" id="IPR001810">
    <property type="entry name" value="F-box_dom"/>
</dbReference>
<accession>E3M8M2</accession>
<dbReference type="PANTHER" id="PTHR21503:SF8">
    <property type="entry name" value="F-BOX ASSOCIATED DOMAIN-CONTAINING PROTEIN-RELATED"/>
    <property type="match status" value="1"/>
</dbReference>
<dbReference type="PANTHER" id="PTHR21503">
    <property type="entry name" value="F-BOX-CONTAINING HYPOTHETICAL PROTEIN C.ELEGANS"/>
    <property type="match status" value="1"/>
</dbReference>
<dbReference type="Proteomes" id="UP000008281">
    <property type="component" value="Unassembled WGS sequence"/>
</dbReference>
<proteinExistence type="predicted"/>
<keyword evidence="1" id="KW-0472">Membrane</keyword>
<keyword evidence="4" id="KW-1185">Reference proteome</keyword>
<organism evidence="4">
    <name type="scientific">Caenorhabditis remanei</name>
    <name type="common">Caenorhabditis vulgaris</name>
    <dbReference type="NCBI Taxonomy" id="31234"/>
    <lineage>
        <taxon>Eukaryota</taxon>
        <taxon>Metazoa</taxon>
        <taxon>Ecdysozoa</taxon>
        <taxon>Nematoda</taxon>
        <taxon>Chromadorea</taxon>
        <taxon>Rhabditida</taxon>
        <taxon>Rhabditina</taxon>
        <taxon>Rhabditomorpha</taxon>
        <taxon>Rhabditoidea</taxon>
        <taxon>Rhabditidae</taxon>
        <taxon>Peloderinae</taxon>
        <taxon>Caenorhabditis</taxon>
    </lineage>
</organism>
<dbReference type="AlphaFoldDB" id="E3M8M2"/>
<dbReference type="EMBL" id="DS268429">
    <property type="protein sequence ID" value="EFO95757.1"/>
    <property type="molecule type" value="Genomic_DNA"/>
</dbReference>
<name>E3M8M2_CAERE</name>
<evidence type="ECO:0000256" key="1">
    <source>
        <dbReference type="SAM" id="Phobius"/>
    </source>
</evidence>
<reference evidence="3" key="1">
    <citation type="submission" date="2007-07" db="EMBL/GenBank/DDBJ databases">
        <title>PCAP assembly of the Caenorhabditis remanei genome.</title>
        <authorList>
            <consortium name="The Caenorhabditis remanei Sequencing Consortium"/>
            <person name="Wilson R.K."/>
        </authorList>
    </citation>
    <scope>NUCLEOTIDE SEQUENCE [LARGE SCALE GENOMIC DNA]</scope>
    <source>
        <strain evidence="3">PB4641</strain>
    </source>
</reference>
<sequence length="415" mass="48396">MEENSTKPTEASEMTMFDIIITCLGAILYVSCLACTLYTVCNEKKEKEEETPWDILCRLDIGKPFKVMELPLVALRNVADFWNPNEQYQLSKVSKKSKTLIKSVIRKRPSHLILAPPLKVILVYPDIEKFNFNVPVYSNRVVVPGDHPRFSPGFPDNCFQMVDCLKDLFDSEFRRIHFFPNYLSWEDLYRIVNWINRDENLPIIPVVTMDTIKDNGMFFKILMENLEKNVQSFTIWGMERDQESMKIRHNFEIEDVIVETTESIDINAFTSLKFSRAYLYNVDIQSEEINEILMSWKMGRFGEKMESITVDNMELIDLRIMLIGLEAELRDPRTTKRKKRLPDGTPGWLYGGIDVKGVNEKTATIWLYSYQTANEDDPIPEGMIQKYERSQGNLNQIAWDDEDPVRDAIITITFE</sequence>
<feature type="transmembrane region" description="Helical" evidence="1">
    <location>
        <begin position="19"/>
        <end position="40"/>
    </location>
</feature>
<dbReference type="PROSITE" id="PS50181">
    <property type="entry name" value="FBOX"/>
    <property type="match status" value="1"/>
</dbReference>
<evidence type="ECO:0000313" key="3">
    <source>
        <dbReference type="EMBL" id="EFO95757.1"/>
    </source>
</evidence>
<protein>
    <recommendedName>
        <fullName evidence="2">F-box domain-containing protein</fullName>
    </recommendedName>
</protein>
<keyword evidence="1" id="KW-1133">Transmembrane helix</keyword>
<feature type="domain" description="F-box" evidence="2">
    <location>
        <begin position="64"/>
        <end position="108"/>
    </location>
</feature>
<evidence type="ECO:0000313" key="4">
    <source>
        <dbReference type="Proteomes" id="UP000008281"/>
    </source>
</evidence>
<dbReference type="HOGENOM" id="CLU_051248_0_0_1"/>
<keyword evidence="1" id="KW-0812">Transmembrane</keyword>
<gene>
    <name evidence="3" type="ORF">CRE_13907</name>
</gene>
<evidence type="ECO:0000259" key="2">
    <source>
        <dbReference type="PROSITE" id="PS50181"/>
    </source>
</evidence>
<dbReference type="InParanoid" id="E3M8M2"/>